<keyword evidence="3" id="KW-0479">Metal-binding</keyword>
<dbReference type="PANTHER" id="PTHR46213">
    <property type="entry name" value="TRANSCRIPTIONAL ACTIVATOR DEMETER"/>
    <property type="match status" value="1"/>
</dbReference>
<dbReference type="Gene3D" id="1.10.340.30">
    <property type="entry name" value="Hypothetical protein, domain 2"/>
    <property type="match status" value="1"/>
</dbReference>
<evidence type="ECO:0000256" key="6">
    <source>
        <dbReference type="ARBA" id="ARBA00023242"/>
    </source>
</evidence>
<keyword evidence="6" id="KW-0539">Nucleus</keyword>
<evidence type="ECO:0000256" key="1">
    <source>
        <dbReference type="ARBA" id="ARBA00004123"/>
    </source>
</evidence>
<dbReference type="Pfam" id="PF15628">
    <property type="entry name" value="RRM_DME"/>
    <property type="match status" value="1"/>
</dbReference>
<evidence type="ECO:0000256" key="3">
    <source>
        <dbReference type="ARBA" id="ARBA00022723"/>
    </source>
</evidence>
<sequence length="2141" mass="237390">MLQAQKWTICKPVLCPELLKNSLPAAASIVHTKEFDQASTLPPFAGGRRRRRGRPKLRHKTLDCLSKLAAINHSMTAATPAGEKFQKKSEAPNPWLILTRKKITKTTIPPTAHNCSRMIVHKSTDSEGVKELQVHPTDLQQLGEHESQLQSCSLHEIPSWSCRKKVNRSRGIRAVVSCTPAGSHPNTHIAVLLHTLGELAGGSSRRSQLMKLPHKNQQGELAQGSSRLMKPYKKHRKSKLDSVLHPSKAPCSSGTGVNCNKKELHVQQAMVMQASTLQESASDILKQSVAKVRNSSEMVIQSSGKMKQPSSACLLHGSDLLIAPPTPEKSQKRQRTSQSSMCHIDLPQELVSEAQSHPTSLANGTLQEFLEPSSLSTASNLYCNGSTHAPLNPTTDKGHENIFYVKDSESSYVSRGKADSPVDVLQLVPQDHMESLQAATGQCSTAAGLHQSPSSMASNFYSNNYEDESDFLGNGHRLTAGQSNFFIEWVPANCIARLASLIGDPDHISKRSNGLAESWTQVQAGLMEPPFLRDMHSTGVVGTDVSTSLFNVPRSFNPGLSTAMTSPPPPPPPPQLYHANCRNHGQGSSCLLPPAENYNNIENFSSSQQLSVKNTLGMQNTFSNTAASMSLNSRQISTGRGGFPSTHLTPSHGDSIPTQTLGGLLPHHQRGTTHGHVNQDGQVDVVGALFNGRADDCPLLESQGEEVYAFNVNEVSDVQQQQQQATISNVKVRKKYTPKVAKDKLHCCHRQQPHGMDCQPKKKKFTCGRNTGFKRTTISTSKDGAGELCMIPTLQFTLTLCSMFWKLQLELFFLMHNNLLMLVVSMNSGVIIQGVKKRKYTTTFCDGAGGWGSAAGGKSWCMEDLSCENHDSKIVILSDLSSSSALKQQSLFGSLLDLDKMSLMDLQEAVGSLAAVTSSMKDYVHDEAVSSVGQVSNFVQPHSIAANKSKSFMNHRFASCSEETETRMARPTDSYNSHTLLSQSDINQCYCWPSGGDLFMNQNLFSSGSMYEFENPLKSHDALRRSHVCNPLRSQGALRRSHMLQVNSEPASESRYYHSAFGCADPLFQEQEDTGEKREPNSNFLHCKHHSFSDNFLLQPETSTRGSGCLFQEAANVTQLQSPHHESSTASFLLSESAPQRMVAERSSFAAGCSSPLITSSSGRQDSCWSDVIFQQPEWQTEEGPGRDHHVDDKSQVQSSMSLRFKQQQQPCETMEMSCLLPRMTSSIDRLNLRELLAPKSILFQMTDAVRWILHLTASVAFPGLNSLLPCTLALLHLHVLQHLPECEKEGFSALWQHIFQPLSSDVQSQQKSSNTSSLSSSSSLHMLQLVQVMMSMWPHIVGPQTMAKRCSEPHEQHVGSLQTVPYASNQATGELVCYNGPFLPIRKRRPRPKVVLDSETMRVWNLLMMGGGPSRNHFENDETSSDTIKELKWEQERHTMKAQAETFICRMHLVQGDRSFSRWKGSVVDSVVGAFLTQNVSDVLSSSAFMCMRARFPCKGFKAPSESEHDEESRGELVENGCSEERVSKQLDATASPPPSSFKLPEKQPACPGAQEKMETIGNGGVNSNDESYKKVRLSSGNKSNIKLKKDLSGRERARLEECQVFPRKPFDWEALRSQFEVKSDGRRRRSTGKGEDPSAARNSMNEDGVDWEAVRLADVEVIAEVIKERGFNWILAGRIKAFLERIRREHGGIDLEWLRSIPTDDAKEFLMSVRGLGLKSVECIRLLTLHHLAFPVDTNVGRICVRLGWVPLEPLPEQLQLHLLELYPVQATIQKYLWPRLCTLDQETLYELHYQMITFGKVFCTKNKPNCNACPMKTECKHFASALSSAKQALPTPEKEHDTCATLAWPQETSMASSMASREGLQVMVQSSNNMAAGSQDCCEPFVEEPMTPESDVVSNYDIEDCPFMSMIASRKIDVQMQLEQDLQNPSAVLQLSAADQDLVPDVVVLPSQELMLLPPEAASKPRPKLKNIGRLQTIHYVYELPDHHPLLEGMDVRETDDPCCYLLAIWSPEEVPTSLPNLNDCNSEDNHPFASSSVASNLNSVKGTLLVPCRTAMHGSFPLNGTYFQVNEVFADHASSLQPIVVPRTLLWNLQRRFVFFGTSVTSIFRGMTTQEIQACFWRGMLPFLTSNLFFNIV</sequence>
<comment type="similarity">
    <text evidence="2">Belongs to the DNA glycosylase family. DEMETER subfamily.</text>
</comment>
<dbReference type="InterPro" id="IPR003265">
    <property type="entry name" value="HhH-GPD_domain"/>
</dbReference>
<reference evidence="9" key="1">
    <citation type="submission" date="2024-03" db="EMBL/GenBank/DDBJ databases">
        <authorList>
            <consortium name="ELIXIR-Norway"/>
            <consortium name="Elixir Norway"/>
        </authorList>
    </citation>
    <scope>NUCLEOTIDE SEQUENCE</scope>
</reference>
<evidence type="ECO:0000259" key="8">
    <source>
        <dbReference type="SMART" id="SM00478"/>
    </source>
</evidence>
<dbReference type="SUPFAM" id="SSF48150">
    <property type="entry name" value="DNA-glycosylase"/>
    <property type="match status" value="1"/>
</dbReference>
<accession>A0ABP1ALA0</accession>
<dbReference type="SMART" id="SM00478">
    <property type="entry name" value="ENDO3c"/>
    <property type="match status" value="1"/>
</dbReference>
<dbReference type="InterPro" id="IPR028925">
    <property type="entry name" value="RRM_DME"/>
</dbReference>
<protein>
    <recommendedName>
        <fullName evidence="8">HhH-GPD domain-containing protein</fullName>
    </recommendedName>
</protein>
<comment type="subcellular location">
    <subcellularLocation>
        <location evidence="1">Nucleus</location>
    </subcellularLocation>
</comment>
<dbReference type="InterPro" id="IPR011257">
    <property type="entry name" value="DNA_glycosylase"/>
</dbReference>
<dbReference type="InterPro" id="IPR044811">
    <property type="entry name" value="DME/ROS1"/>
</dbReference>
<dbReference type="PANTHER" id="PTHR46213:SF13">
    <property type="entry name" value="DEMETER-LIKE PROTEIN 2-RELATED"/>
    <property type="match status" value="1"/>
</dbReference>
<dbReference type="InterPro" id="IPR023170">
    <property type="entry name" value="HhH_base_excis_C"/>
</dbReference>
<evidence type="ECO:0000256" key="4">
    <source>
        <dbReference type="ARBA" id="ARBA00023004"/>
    </source>
</evidence>
<evidence type="ECO:0000313" key="10">
    <source>
        <dbReference type="Proteomes" id="UP001497522"/>
    </source>
</evidence>
<proteinExistence type="inferred from homology"/>
<evidence type="ECO:0000256" key="5">
    <source>
        <dbReference type="ARBA" id="ARBA00023125"/>
    </source>
</evidence>
<dbReference type="Proteomes" id="UP001497522">
    <property type="component" value="Chromosome 13"/>
</dbReference>
<keyword evidence="5" id="KW-0238">DNA-binding</keyword>
<feature type="region of interest" description="Disordered" evidence="7">
    <location>
        <begin position="1623"/>
        <end position="1646"/>
    </location>
</feature>
<keyword evidence="4" id="KW-0408">Iron</keyword>
<feature type="domain" description="HhH-GPD" evidence="8">
    <location>
        <begin position="1630"/>
        <end position="1784"/>
    </location>
</feature>
<evidence type="ECO:0000256" key="7">
    <source>
        <dbReference type="SAM" id="MobiDB-lite"/>
    </source>
</evidence>
<name>A0ABP1ALA0_9BRYO</name>
<feature type="region of interest" description="Disordered" evidence="7">
    <location>
        <begin position="1503"/>
        <end position="1579"/>
    </location>
</feature>
<gene>
    <name evidence="9" type="ORF">CSSPJE1EN2_LOCUS6319</name>
</gene>
<dbReference type="EMBL" id="OZ023714">
    <property type="protein sequence ID" value="CAK9863324.1"/>
    <property type="molecule type" value="Genomic_DNA"/>
</dbReference>
<organism evidence="9 10">
    <name type="scientific">Sphagnum jensenii</name>
    <dbReference type="NCBI Taxonomy" id="128206"/>
    <lineage>
        <taxon>Eukaryota</taxon>
        <taxon>Viridiplantae</taxon>
        <taxon>Streptophyta</taxon>
        <taxon>Embryophyta</taxon>
        <taxon>Bryophyta</taxon>
        <taxon>Sphagnophytina</taxon>
        <taxon>Sphagnopsida</taxon>
        <taxon>Sphagnales</taxon>
        <taxon>Sphagnaceae</taxon>
        <taxon>Sphagnum</taxon>
    </lineage>
</organism>
<dbReference type="CDD" id="cd00056">
    <property type="entry name" value="ENDO3c"/>
    <property type="match status" value="1"/>
</dbReference>
<evidence type="ECO:0000313" key="9">
    <source>
        <dbReference type="EMBL" id="CAK9863324.1"/>
    </source>
</evidence>
<evidence type="ECO:0000256" key="2">
    <source>
        <dbReference type="ARBA" id="ARBA00005646"/>
    </source>
</evidence>
<feature type="compositionally biased region" description="Basic and acidic residues" evidence="7">
    <location>
        <begin position="1506"/>
        <end position="1530"/>
    </location>
</feature>
<keyword evidence="10" id="KW-1185">Reference proteome</keyword>
<dbReference type="Gene3D" id="1.10.1670.10">
    <property type="entry name" value="Helix-hairpin-Helix base-excision DNA repair enzymes (C-terminal)"/>
    <property type="match status" value="1"/>
</dbReference>